<evidence type="ECO:0000313" key="2">
    <source>
        <dbReference type="Proteomes" id="UP000053688"/>
    </source>
</evidence>
<dbReference type="SUPFAM" id="SSF53756">
    <property type="entry name" value="UDP-Glycosyltransferase/glycogen phosphorylase"/>
    <property type="match status" value="1"/>
</dbReference>
<dbReference type="EMBL" id="AMSD01000001">
    <property type="protein sequence ID" value="EPE37979.1"/>
    <property type="molecule type" value="Genomic_DNA"/>
</dbReference>
<accession>S3DLE3</accession>
<dbReference type="GO" id="GO:0016740">
    <property type="term" value="F:transferase activity"/>
    <property type="evidence" value="ECO:0007669"/>
    <property type="project" value="UniProtKB-KW"/>
</dbReference>
<keyword evidence="1" id="KW-0808">Transferase</keyword>
<dbReference type="STRING" id="28176.CF66_4014"/>
<sequence length="92" mass="10492">MIIAQSLYMTLKTMYPYTIIDVLAPNWSSPILERMSEVNQIIQMPIKHSSLQISSRWKLGRQLAKNNYTHAYILPNSAKSALVPLFAGIKNE</sequence>
<proteinExistence type="predicted"/>
<keyword evidence="2" id="KW-1185">Reference proteome</keyword>
<name>S3DLE3_9GAMM</name>
<reference evidence="1 2" key="1">
    <citation type="journal article" date="2014" name="Environ. Microbiol.">
        <title>Genomic signatures of obligate host dependence in the luminous bacterial symbiont of a vertebrate.</title>
        <authorList>
            <person name="Hendry T.A."/>
            <person name="de Wet J.R."/>
            <person name="Dunlap P.V."/>
        </authorList>
    </citation>
    <scope>NUCLEOTIDE SEQUENCE [LARGE SCALE GENOMIC DNA]</scope>
    <source>
        <strain evidence="1 2">Akat1</strain>
    </source>
</reference>
<organism evidence="1 2">
    <name type="scientific">Candidatus Photodesmus katoptron Akat1</name>
    <dbReference type="NCBI Taxonomy" id="1236703"/>
    <lineage>
        <taxon>Bacteria</taxon>
        <taxon>Pseudomonadati</taxon>
        <taxon>Pseudomonadota</taxon>
        <taxon>Gammaproteobacteria</taxon>
        <taxon>Vibrionales</taxon>
        <taxon>Vibrionaceae</taxon>
        <taxon>Candidatus Photodesmus</taxon>
    </lineage>
</organism>
<dbReference type="Proteomes" id="UP000053688">
    <property type="component" value="Unassembled WGS sequence"/>
</dbReference>
<evidence type="ECO:0000313" key="1">
    <source>
        <dbReference type="EMBL" id="EPE37979.1"/>
    </source>
</evidence>
<protein>
    <submittedName>
        <fullName evidence="1">ADP-heptose--LPS heptosyltransferase 2</fullName>
    </submittedName>
</protein>
<dbReference type="eggNOG" id="COG0859">
    <property type="taxonomic scope" value="Bacteria"/>
</dbReference>
<dbReference type="Gene3D" id="3.40.50.2000">
    <property type="entry name" value="Glycogen Phosphorylase B"/>
    <property type="match status" value="1"/>
</dbReference>
<comment type="caution">
    <text evidence="1">The sequence shown here is derived from an EMBL/GenBank/DDBJ whole genome shotgun (WGS) entry which is preliminary data.</text>
</comment>
<gene>
    <name evidence="1" type="ORF">O1U_0442</name>
</gene>
<dbReference type="AlphaFoldDB" id="S3DLE3"/>